<evidence type="ECO:0000259" key="2">
    <source>
        <dbReference type="Pfam" id="PF14309"/>
    </source>
</evidence>
<dbReference type="PANTHER" id="PTHR13958:SF3">
    <property type="entry name" value="CAP-GLY DOMAIN-CONTAINING PROTEIN-RELATED"/>
    <property type="match status" value="1"/>
</dbReference>
<dbReference type="EMBL" id="CAJOBI010235588">
    <property type="protein sequence ID" value="CAF5074125.1"/>
    <property type="molecule type" value="Genomic_DNA"/>
</dbReference>
<evidence type="ECO:0000313" key="5">
    <source>
        <dbReference type="EMBL" id="CAF5074125.1"/>
    </source>
</evidence>
<evidence type="ECO:0000313" key="3">
    <source>
        <dbReference type="EMBL" id="CAF4103991.1"/>
    </source>
</evidence>
<proteinExistence type="predicted"/>
<evidence type="ECO:0000256" key="1">
    <source>
        <dbReference type="SAM" id="MobiDB-lite"/>
    </source>
</evidence>
<dbReference type="Proteomes" id="UP000676336">
    <property type="component" value="Unassembled WGS sequence"/>
</dbReference>
<feature type="compositionally biased region" description="Basic and acidic residues" evidence="1">
    <location>
        <begin position="1"/>
        <end position="17"/>
    </location>
</feature>
<reference evidence="5" key="1">
    <citation type="submission" date="2021-02" db="EMBL/GenBank/DDBJ databases">
        <authorList>
            <person name="Nowell W R."/>
        </authorList>
    </citation>
    <scope>NUCLEOTIDE SEQUENCE</scope>
</reference>
<name>A0A8S3EJX6_9BILA</name>
<dbReference type="Proteomes" id="UP000681720">
    <property type="component" value="Unassembled WGS sequence"/>
</dbReference>
<feature type="domain" description="DUF4378" evidence="2">
    <location>
        <begin position="94"/>
        <end position="231"/>
    </location>
</feature>
<protein>
    <recommendedName>
        <fullName evidence="2">DUF4378 domain-containing protein</fullName>
    </recommendedName>
</protein>
<dbReference type="GO" id="GO:0008017">
    <property type="term" value="F:microtubule binding"/>
    <property type="evidence" value="ECO:0007669"/>
    <property type="project" value="InterPro"/>
</dbReference>
<gene>
    <name evidence="3" type="ORF">BYL167_LOCUS19260</name>
    <name evidence="4" type="ORF">GIL414_LOCUS34029</name>
    <name evidence="5" type="ORF">SMN809_LOCUS60438</name>
</gene>
<dbReference type="Pfam" id="PF14309">
    <property type="entry name" value="DUF4378"/>
    <property type="match status" value="1"/>
</dbReference>
<dbReference type="EMBL" id="CAJOBJ010077364">
    <property type="protein sequence ID" value="CAF4485969.1"/>
    <property type="molecule type" value="Genomic_DNA"/>
</dbReference>
<dbReference type="GO" id="GO:0034453">
    <property type="term" value="P:microtubule anchoring"/>
    <property type="evidence" value="ECO:0007669"/>
    <property type="project" value="InterPro"/>
</dbReference>
<comment type="caution">
    <text evidence="5">The sequence shown here is derived from an EMBL/GenBank/DDBJ whole genome shotgun (WGS) entry which is preliminary data.</text>
</comment>
<accession>A0A8S3EJX6</accession>
<dbReference type="GO" id="GO:0005813">
    <property type="term" value="C:centrosome"/>
    <property type="evidence" value="ECO:0007669"/>
    <property type="project" value="InterPro"/>
</dbReference>
<dbReference type="InterPro" id="IPR025486">
    <property type="entry name" value="DUF4378"/>
</dbReference>
<feature type="region of interest" description="Disordered" evidence="1">
    <location>
        <begin position="1"/>
        <end position="41"/>
    </location>
</feature>
<dbReference type="EMBL" id="CAJOBH010008123">
    <property type="protein sequence ID" value="CAF4103991.1"/>
    <property type="molecule type" value="Genomic_DNA"/>
</dbReference>
<sequence length="253" mass="30307">DESREIIQRKPTKKEPATDPEGETTTPEIEHPIRPVNEGPIQPVVSHTREQVIKLCHEAITILYNQNNDFSNRSLINQTIPDSYYNFDQPDTDNENIRRSRHAYYRMIFDLCVELLYEMFSSNFRTAKYPEWQKTKLMPKRFYRLQKPNNRDEAESFIQRKILEILNLTPRQITYSKWRISLGRRHDTEQFENVLDEELRRMEPQWIDYDDDALRIKFDIAEHIFDQLLQETLTDCFHIINQRLVLSSNSTGL</sequence>
<dbReference type="Proteomes" id="UP000681967">
    <property type="component" value="Unassembled WGS sequence"/>
</dbReference>
<organism evidence="5 6">
    <name type="scientific">Rotaria magnacalcarata</name>
    <dbReference type="NCBI Taxonomy" id="392030"/>
    <lineage>
        <taxon>Eukaryota</taxon>
        <taxon>Metazoa</taxon>
        <taxon>Spiralia</taxon>
        <taxon>Gnathifera</taxon>
        <taxon>Rotifera</taxon>
        <taxon>Eurotatoria</taxon>
        <taxon>Bdelloidea</taxon>
        <taxon>Philodinida</taxon>
        <taxon>Philodinidae</taxon>
        <taxon>Rotaria</taxon>
    </lineage>
</organism>
<dbReference type="AlphaFoldDB" id="A0A8S3EJX6"/>
<evidence type="ECO:0000313" key="6">
    <source>
        <dbReference type="Proteomes" id="UP000676336"/>
    </source>
</evidence>
<dbReference type="PANTHER" id="PTHR13958">
    <property type="entry name" value="CENTROSOME-ASSOCIATED PROTEIN 350"/>
    <property type="match status" value="1"/>
</dbReference>
<feature type="non-terminal residue" evidence="5">
    <location>
        <position position="253"/>
    </location>
</feature>
<dbReference type="InterPro" id="IPR028750">
    <property type="entry name" value="CEP350/CC187"/>
</dbReference>
<evidence type="ECO:0000313" key="4">
    <source>
        <dbReference type="EMBL" id="CAF4485969.1"/>
    </source>
</evidence>